<dbReference type="AlphaFoldDB" id="A0A445DCQ3"/>
<protein>
    <submittedName>
        <fullName evidence="3">Uncharacterized protein</fullName>
    </submittedName>
</protein>
<sequence>MATQGTSSTSRRSVSEFREEKSGSSLVPSALHAGDGNVAVTPRCFCGVYAIMYMSKTVSNLNRIFLGCPFYKHLPRIGSNCCICDRKHVEDVEGEEELDHRMAVLEEKIVVLKKKKNPLAWCITNAQSHTVFHFFGTMKGGLGMNLNMPVVVVLVGANVSWVAAAFGPGMT</sequence>
<feature type="region of interest" description="Disordered" evidence="1">
    <location>
        <begin position="1"/>
        <end position="21"/>
    </location>
</feature>
<comment type="caution">
    <text evidence="3">The sequence shown here is derived from an EMBL/GenBank/DDBJ whole genome shotgun (WGS) entry which is preliminary data.</text>
</comment>
<keyword evidence="2" id="KW-0472">Membrane</keyword>
<gene>
    <name evidence="3" type="ORF">Ahy_A04g018048</name>
</gene>
<name>A0A445DCQ3_ARAHY</name>
<feature type="compositionally biased region" description="Polar residues" evidence="1">
    <location>
        <begin position="1"/>
        <end position="12"/>
    </location>
</feature>
<evidence type="ECO:0000256" key="2">
    <source>
        <dbReference type="SAM" id="Phobius"/>
    </source>
</evidence>
<keyword evidence="2" id="KW-1133">Transmembrane helix</keyword>
<accession>A0A445DCQ3</accession>
<keyword evidence="2" id="KW-0812">Transmembrane</keyword>
<dbReference type="EMBL" id="SDMP01000004">
    <property type="protein sequence ID" value="RYR60960.1"/>
    <property type="molecule type" value="Genomic_DNA"/>
</dbReference>
<organism evidence="3 4">
    <name type="scientific">Arachis hypogaea</name>
    <name type="common">Peanut</name>
    <dbReference type="NCBI Taxonomy" id="3818"/>
    <lineage>
        <taxon>Eukaryota</taxon>
        <taxon>Viridiplantae</taxon>
        <taxon>Streptophyta</taxon>
        <taxon>Embryophyta</taxon>
        <taxon>Tracheophyta</taxon>
        <taxon>Spermatophyta</taxon>
        <taxon>Magnoliopsida</taxon>
        <taxon>eudicotyledons</taxon>
        <taxon>Gunneridae</taxon>
        <taxon>Pentapetalae</taxon>
        <taxon>rosids</taxon>
        <taxon>fabids</taxon>
        <taxon>Fabales</taxon>
        <taxon>Fabaceae</taxon>
        <taxon>Papilionoideae</taxon>
        <taxon>50 kb inversion clade</taxon>
        <taxon>dalbergioids sensu lato</taxon>
        <taxon>Dalbergieae</taxon>
        <taxon>Pterocarpus clade</taxon>
        <taxon>Arachis</taxon>
    </lineage>
</organism>
<reference evidence="3 4" key="1">
    <citation type="submission" date="2019-01" db="EMBL/GenBank/DDBJ databases">
        <title>Sequencing of cultivated peanut Arachis hypogaea provides insights into genome evolution and oil improvement.</title>
        <authorList>
            <person name="Chen X."/>
        </authorList>
    </citation>
    <scope>NUCLEOTIDE SEQUENCE [LARGE SCALE GENOMIC DNA]</scope>
    <source>
        <strain evidence="4">cv. Fuhuasheng</strain>
        <tissue evidence="3">Leaves</tissue>
    </source>
</reference>
<evidence type="ECO:0000313" key="4">
    <source>
        <dbReference type="Proteomes" id="UP000289738"/>
    </source>
</evidence>
<dbReference type="Proteomes" id="UP000289738">
    <property type="component" value="Chromosome A04"/>
</dbReference>
<feature type="transmembrane region" description="Helical" evidence="2">
    <location>
        <begin position="146"/>
        <end position="166"/>
    </location>
</feature>
<evidence type="ECO:0000256" key="1">
    <source>
        <dbReference type="SAM" id="MobiDB-lite"/>
    </source>
</evidence>
<proteinExistence type="predicted"/>
<keyword evidence="4" id="KW-1185">Reference proteome</keyword>
<evidence type="ECO:0000313" key="3">
    <source>
        <dbReference type="EMBL" id="RYR60960.1"/>
    </source>
</evidence>